<dbReference type="AlphaFoldDB" id="A0A1A9RNA9"/>
<dbReference type="Proteomes" id="UP000078103">
    <property type="component" value="Unassembled WGS sequence"/>
</dbReference>
<dbReference type="PANTHER" id="PTHR37425:SF1">
    <property type="entry name" value="OUTER MEMBRANE PROTEIN"/>
    <property type="match status" value="1"/>
</dbReference>
<evidence type="ECO:0000256" key="5">
    <source>
        <dbReference type="ARBA" id="ARBA00022729"/>
    </source>
</evidence>
<dbReference type="InterPro" id="IPR009045">
    <property type="entry name" value="Zn_M74/Hedgehog-like"/>
</dbReference>
<dbReference type="EMBL" id="LXSH01000023">
    <property type="protein sequence ID" value="OAM20950.1"/>
    <property type="molecule type" value="Genomic_DNA"/>
</dbReference>
<evidence type="ECO:0000256" key="11">
    <source>
        <dbReference type="ARBA" id="ARBA00093666"/>
    </source>
</evidence>
<proteinExistence type="inferred from homology"/>
<comment type="caution">
    <text evidence="12">The sequence shown here is derived from an EMBL/GenBank/DDBJ whole genome shotgun (WGS) entry which is preliminary data.</text>
</comment>
<evidence type="ECO:0000256" key="8">
    <source>
        <dbReference type="ARBA" id="ARBA00023049"/>
    </source>
</evidence>
<organism evidence="12 13">
    <name type="scientific">Eikenella corrodens</name>
    <dbReference type="NCBI Taxonomy" id="539"/>
    <lineage>
        <taxon>Bacteria</taxon>
        <taxon>Pseudomonadati</taxon>
        <taxon>Pseudomonadota</taxon>
        <taxon>Betaproteobacteria</taxon>
        <taxon>Neisseriales</taxon>
        <taxon>Neisseriaceae</taxon>
        <taxon>Eikenella</taxon>
    </lineage>
</organism>
<comment type="similarity">
    <text evidence="10">Belongs to the peptidase M15 family.</text>
</comment>
<evidence type="ECO:0000256" key="2">
    <source>
        <dbReference type="ARBA" id="ARBA00004776"/>
    </source>
</evidence>
<evidence type="ECO:0000313" key="13">
    <source>
        <dbReference type="Proteomes" id="UP000078103"/>
    </source>
</evidence>
<protein>
    <recommendedName>
        <fullName evidence="11">Murein endopeptidase K</fullName>
    </recommendedName>
</protein>
<evidence type="ECO:0000256" key="1">
    <source>
        <dbReference type="ARBA" id="ARBA00001947"/>
    </source>
</evidence>
<evidence type="ECO:0000313" key="12">
    <source>
        <dbReference type="EMBL" id="OAM20950.1"/>
    </source>
</evidence>
<name>A0A1A9RNA9_EIKCO</name>
<accession>A0A1A9RNA9</accession>
<keyword evidence="7" id="KW-0862">Zinc</keyword>
<keyword evidence="9" id="KW-0961">Cell wall biogenesis/degradation</keyword>
<dbReference type="Pfam" id="PF05951">
    <property type="entry name" value="Peptidase_M15_2"/>
    <property type="match status" value="1"/>
</dbReference>
<sequence>MNVLNRRQFLGTVIRTAPALALCSGTVLFSDEALAVDNGDFWRRDRLIDIRRTDTGERRSIRFYAAGQGYLQNGYMAARWLLRDAKDHNALINIDIGLLNLLYGLQEWARIAGKPNPLLQINSAYRTRRRNATIEGAAQNSMHIYGRAVDLTMRGISLNQLTSMAAHFNAGGIGIYNSFIHLDTGRVRNWRG</sequence>
<evidence type="ECO:0000256" key="4">
    <source>
        <dbReference type="ARBA" id="ARBA00022723"/>
    </source>
</evidence>
<dbReference type="PANTHER" id="PTHR37425">
    <property type="match status" value="1"/>
</dbReference>
<gene>
    <name evidence="12" type="ORF">A7P89_09045</name>
</gene>
<dbReference type="InterPro" id="IPR006311">
    <property type="entry name" value="TAT_signal"/>
</dbReference>
<dbReference type="Gene3D" id="3.30.1380.10">
    <property type="match status" value="1"/>
</dbReference>
<keyword evidence="3" id="KW-0645">Protease</keyword>
<keyword evidence="6" id="KW-0378">Hydrolase</keyword>
<comment type="pathway">
    <text evidence="2">Cell wall biogenesis; cell wall polysaccharide biosynthesis.</text>
</comment>
<dbReference type="GO" id="GO:0008237">
    <property type="term" value="F:metallopeptidase activity"/>
    <property type="evidence" value="ECO:0007669"/>
    <property type="project" value="UniProtKB-KW"/>
</dbReference>
<keyword evidence="5" id="KW-0732">Signal</keyword>
<evidence type="ECO:0000256" key="6">
    <source>
        <dbReference type="ARBA" id="ARBA00022801"/>
    </source>
</evidence>
<evidence type="ECO:0000256" key="9">
    <source>
        <dbReference type="ARBA" id="ARBA00023316"/>
    </source>
</evidence>
<keyword evidence="4" id="KW-0479">Metal-binding</keyword>
<evidence type="ECO:0000256" key="7">
    <source>
        <dbReference type="ARBA" id="ARBA00022833"/>
    </source>
</evidence>
<reference evidence="13" key="1">
    <citation type="submission" date="2016-05" db="EMBL/GenBank/DDBJ databases">
        <title>Draft genome of Corynebacterium afermentans subsp. afermentans LCDC 88199T.</title>
        <authorList>
            <person name="Bernier A.-M."/>
            <person name="Bernard K."/>
        </authorList>
    </citation>
    <scope>NUCLEOTIDE SEQUENCE [LARGE SCALE GENOMIC DNA]</scope>
    <source>
        <strain evidence="13">NML120819</strain>
    </source>
</reference>
<dbReference type="GO" id="GO:0006508">
    <property type="term" value="P:proteolysis"/>
    <property type="evidence" value="ECO:0007669"/>
    <property type="project" value="UniProtKB-KW"/>
</dbReference>
<dbReference type="GO" id="GO:0071555">
    <property type="term" value="P:cell wall organization"/>
    <property type="evidence" value="ECO:0007669"/>
    <property type="project" value="UniProtKB-KW"/>
</dbReference>
<dbReference type="SUPFAM" id="SSF55166">
    <property type="entry name" value="Hedgehog/DD-peptidase"/>
    <property type="match status" value="1"/>
</dbReference>
<evidence type="ECO:0000256" key="3">
    <source>
        <dbReference type="ARBA" id="ARBA00022670"/>
    </source>
</evidence>
<dbReference type="RefSeq" id="WP_064106235.1">
    <property type="nucleotide sequence ID" value="NZ_JAWFMW010000001.1"/>
</dbReference>
<comment type="cofactor">
    <cofactor evidence="1">
        <name>Zn(2+)</name>
        <dbReference type="ChEBI" id="CHEBI:29105"/>
    </cofactor>
</comment>
<evidence type="ECO:0000256" key="10">
    <source>
        <dbReference type="ARBA" id="ARBA00093448"/>
    </source>
</evidence>
<dbReference type="PROSITE" id="PS51318">
    <property type="entry name" value="TAT"/>
    <property type="match status" value="1"/>
</dbReference>
<keyword evidence="8" id="KW-0482">Metalloprotease</keyword>
<dbReference type="InterPro" id="IPR010275">
    <property type="entry name" value="MepK"/>
</dbReference>
<dbReference type="GO" id="GO:0046872">
    <property type="term" value="F:metal ion binding"/>
    <property type="evidence" value="ECO:0007669"/>
    <property type="project" value="UniProtKB-KW"/>
</dbReference>